<evidence type="ECO:0000313" key="12">
    <source>
        <dbReference type="EMBL" id="TKX25944.1"/>
    </source>
</evidence>
<keyword evidence="3 10" id="KW-0808">Transferase</keyword>
<dbReference type="GO" id="GO:0005739">
    <property type="term" value="C:mitochondrion"/>
    <property type="evidence" value="ECO:0007669"/>
    <property type="project" value="TreeGrafter"/>
</dbReference>
<dbReference type="InterPro" id="IPR043130">
    <property type="entry name" value="CDP-OH_PTrfase_TM_dom"/>
</dbReference>
<dbReference type="InterPro" id="IPR050324">
    <property type="entry name" value="CDP-alcohol_PTase-I"/>
</dbReference>
<comment type="subcellular location">
    <subcellularLocation>
        <location evidence="1">Membrane</location>
        <topology evidence="1">Multi-pass membrane protein</topology>
    </subcellularLocation>
</comment>
<reference evidence="12 13" key="1">
    <citation type="submission" date="2018-02" db="EMBL/GenBank/DDBJ databases">
        <title>Draft genome sequences of Elsinoe sp., causing black scab on jojoba.</title>
        <authorList>
            <person name="Stodart B."/>
            <person name="Jeffress S."/>
            <person name="Ash G."/>
            <person name="Arun Chinnappa K."/>
        </authorList>
    </citation>
    <scope>NUCLEOTIDE SEQUENCE [LARGE SCALE GENOMIC DNA]</scope>
    <source>
        <strain evidence="12 13">Hillstone_2</strain>
    </source>
</reference>
<dbReference type="AlphaFoldDB" id="A0A4U7BC68"/>
<dbReference type="PANTHER" id="PTHR14269:SF60">
    <property type="entry name" value="CARDIOLIPIN SYNTHASE (CMP-FORMING)"/>
    <property type="match status" value="1"/>
</dbReference>
<dbReference type="InterPro" id="IPR000462">
    <property type="entry name" value="CDP-OH_P_trans"/>
</dbReference>
<evidence type="ECO:0000256" key="10">
    <source>
        <dbReference type="RuleBase" id="RU003750"/>
    </source>
</evidence>
<evidence type="ECO:0000256" key="8">
    <source>
        <dbReference type="ARBA" id="ARBA00023209"/>
    </source>
</evidence>
<dbReference type="GO" id="GO:0043337">
    <property type="term" value="F:cardiolipin synthase (CMP-forming)"/>
    <property type="evidence" value="ECO:0007669"/>
    <property type="project" value="TreeGrafter"/>
</dbReference>
<dbReference type="Proteomes" id="UP000308133">
    <property type="component" value="Unassembled WGS sequence"/>
</dbReference>
<evidence type="ECO:0000256" key="6">
    <source>
        <dbReference type="ARBA" id="ARBA00023098"/>
    </source>
</evidence>
<accession>A0A4U7BC68</accession>
<feature type="transmembrane region" description="Helical" evidence="11">
    <location>
        <begin position="84"/>
        <end position="103"/>
    </location>
</feature>
<feature type="transmembrane region" description="Helical" evidence="11">
    <location>
        <begin position="236"/>
        <end position="255"/>
    </location>
</feature>
<keyword evidence="8" id="KW-0594">Phospholipid biosynthesis</keyword>
<evidence type="ECO:0000313" key="13">
    <source>
        <dbReference type="Proteomes" id="UP000308133"/>
    </source>
</evidence>
<keyword evidence="7 11" id="KW-0472">Membrane</keyword>
<evidence type="ECO:0000256" key="5">
    <source>
        <dbReference type="ARBA" id="ARBA00022989"/>
    </source>
</evidence>
<dbReference type="InterPro" id="IPR048254">
    <property type="entry name" value="CDP_ALCOHOL_P_TRANSF_CS"/>
</dbReference>
<keyword evidence="6" id="KW-0443">Lipid metabolism</keyword>
<keyword evidence="2" id="KW-0444">Lipid biosynthesis</keyword>
<dbReference type="Gene3D" id="1.20.120.1760">
    <property type="match status" value="1"/>
</dbReference>
<comment type="caution">
    <text evidence="12">The sequence shown here is derived from an EMBL/GenBank/DDBJ whole genome shotgun (WGS) entry which is preliminary data.</text>
</comment>
<feature type="transmembrane region" description="Helical" evidence="11">
    <location>
        <begin position="276"/>
        <end position="296"/>
    </location>
</feature>
<dbReference type="PROSITE" id="PS00379">
    <property type="entry name" value="CDP_ALCOHOL_P_TRANSF"/>
    <property type="match status" value="1"/>
</dbReference>
<organism evidence="12 13">
    <name type="scientific">Elsinoe australis</name>
    <dbReference type="NCBI Taxonomy" id="40998"/>
    <lineage>
        <taxon>Eukaryota</taxon>
        <taxon>Fungi</taxon>
        <taxon>Dikarya</taxon>
        <taxon>Ascomycota</taxon>
        <taxon>Pezizomycotina</taxon>
        <taxon>Dothideomycetes</taxon>
        <taxon>Dothideomycetidae</taxon>
        <taxon>Myriangiales</taxon>
        <taxon>Elsinoaceae</taxon>
        <taxon>Elsinoe</taxon>
    </lineage>
</organism>
<evidence type="ECO:0000256" key="3">
    <source>
        <dbReference type="ARBA" id="ARBA00022679"/>
    </source>
</evidence>
<evidence type="ECO:0000256" key="7">
    <source>
        <dbReference type="ARBA" id="ARBA00023136"/>
    </source>
</evidence>
<proteinExistence type="inferred from homology"/>
<name>A0A4U7BC68_9PEZI</name>
<dbReference type="FunFam" id="1.20.120.1760:FF:000017">
    <property type="entry name" value="Phosphatidyl synthase"/>
    <property type="match status" value="1"/>
</dbReference>
<keyword evidence="4 11" id="KW-0812">Transmembrane</keyword>
<gene>
    <name evidence="12" type="ORF">C1H76_1790</name>
</gene>
<dbReference type="Pfam" id="PF01066">
    <property type="entry name" value="CDP-OH_P_transf"/>
    <property type="match status" value="1"/>
</dbReference>
<evidence type="ECO:0000256" key="9">
    <source>
        <dbReference type="ARBA" id="ARBA00023264"/>
    </source>
</evidence>
<keyword evidence="5 11" id="KW-1133">Transmembrane helix</keyword>
<evidence type="ECO:0000256" key="1">
    <source>
        <dbReference type="ARBA" id="ARBA00004141"/>
    </source>
</evidence>
<sequence>MSKGFQDHSVLDQVLHAPNGPRSTQQIAQRLNEKTKDLTQKVKSSLTNLTPHENIYNIPNFLTATRLVAAPVCGYLIVQGDLKWALGLFFYAGVTDLIDGWMARRFHLQTVVGSVIDPMADKLLMTVMTVSLAAKGLMPAYLATLILGRDITLAVAAIYYRYASLPAPKTFTRYWDFSLPSAQVHPTTVSKYNTFLQLVLIGGLLAVPVVAAEPFYTQFLQNIGTSVQGVDQGITYFEYLVAATTAWSGLSYAVLKDAVTILGTNEELKAKQGKRGRAIIGVSFGTIVLVAVWLALFRDAERREVKSEKYEK</sequence>
<dbReference type="GO" id="GO:0032049">
    <property type="term" value="P:cardiolipin biosynthetic process"/>
    <property type="evidence" value="ECO:0007669"/>
    <property type="project" value="TreeGrafter"/>
</dbReference>
<evidence type="ECO:0000256" key="4">
    <source>
        <dbReference type="ARBA" id="ARBA00022692"/>
    </source>
</evidence>
<evidence type="ECO:0000256" key="11">
    <source>
        <dbReference type="SAM" id="Phobius"/>
    </source>
</evidence>
<dbReference type="GO" id="GO:0016020">
    <property type="term" value="C:membrane"/>
    <property type="evidence" value="ECO:0007669"/>
    <property type="project" value="UniProtKB-SubCell"/>
</dbReference>
<dbReference type="EMBL" id="PTQR01000021">
    <property type="protein sequence ID" value="TKX25944.1"/>
    <property type="molecule type" value="Genomic_DNA"/>
</dbReference>
<comment type="similarity">
    <text evidence="10">Belongs to the CDP-alcohol phosphatidyltransferase class-I family.</text>
</comment>
<evidence type="ECO:0000256" key="2">
    <source>
        <dbReference type="ARBA" id="ARBA00022516"/>
    </source>
</evidence>
<dbReference type="PANTHER" id="PTHR14269">
    <property type="entry name" value="CDP-DIACYLGLYCEROL--GLYCEROL-3-PHOSPHATE 3-PHOSPHATIDYLTRANSFERASE-RELATED"/>
    <property type="match status" value="1"/>
</dbReference>
<feature type="transmembrane region" description="Helical" evidence="11">
    <location>
        <begin position="58"/>
        <end position="78"/>
    </location>
</feature>
<keyword evidence="9" id="KW-1208">Phospholipid metabolism</keyword>
<protein>
    <submittedName>
        <fullName evidence="12">Cardiolipin synthase</fullName>
    </submittedName>
</protein>
<feature type="transmembrane region" description="Helical" evidence="11">
    <location>
        <begin position="195"/>
        <end position="216"/>
    </location>
</feature>
<feature type="transmembrane region" description="Helical" evidence="11">
    <location>
        <begin position="115"/>
        <end position="134"/>
    </location>
</feature>